<dbReference type="KEGG" id="ccu:Ccur_07240"/>
<dbReference type="Pfam" id="PF01058">
    <property type="entry name" value="Oxidored_q6"/>
    <property type="match status" value="1"/>
</dbReference>
<dbReference type="RefSeq" id="WP_012803118.1">
    <property type="nucleotide sequence ID" value="NC_013170.1"/>
</dbReference>
<dbReference type="OrthoDB" id="9786737at2"/>
<evidence type="ECO:0000256" key="2">
    <source>
        <dbReference type="ARBA" id="ARBA00009173"/>
    </source>
</evidence>
<evidence type="ECO:0000313" key="9">
    <source>
        <dbReference type="Proteomes" id="UP000000954"/>
    </source>
</evidence>
<evidence type="ECO:0000256" key="4">
    <source>
        <dbReference type="ARBA" id="ARBA00022723"/>
    </source>
</evidence>
<evidence type="ECO:0000256" key="5">
    <source>
        <dbReference type="ARBA" id="ARBA00023004"/>
    </source>
</evidence>
<keyword evidence="6" id="KW-0411">Iron-sulfur</keyword>
<evidence type="ECO:0000313" key="8">
    <source>
        <dbReference type="EMBL" id="ACU94430.1"/>
    </source>
</evidence>
<proteinExistence type="inferred from homology"/>
<dbReference type="NCBIfam" id="NF005012">
    <property type="entry name" value="PRK06411.1"/>
    <property type="match status" value="1"/>
</dbReference>
<gene>
    <name evidence="8" type="ordered locus">Ccur_07240</name>
</gene>
<dbReference type="Gene3D" id="3.40.50.12280">
    <property type="match status" value="1"/>
</dbReference>
<organism evidence="8 9">
    <name type="scientific">Cryptobacterium curtum (strain ATCC 700683 / DSM 15641 / CCUG 43107 / 12-3)</name>
    <dbReference type="NCBI Taxonomy" id="469378"/>
    <lineage>
        <taxon>Bacteria</taxon>
        <taxon>Bacillati</taxon>
        <taxon>Actinomycetota</taxon>
        <taxon>Coriobacteriia</taxon>
        <taxon>Eggerthellales</taxon>
        <taxon>Eggerthellaceae</taxon>
        <taxon>Cryptobacterium</taxon>
    </lineage>
</organism>
<dbReference type="GO" id="GO:0046872">
    <property type="term" value="F:metal ion binding"/>
    <property type="evidence" value="ECO:0007669"/>
    <property type="project" value="UniProtKB-KW"/>
</dbReference>
<dbReference type="STRING" id="469378.Ccur_07240"/>
<sequence>MSFASKSPWVIHYDASSCNGCDIEVLAALCPGFDAERFGVINTGNPKHADILLVTGSVNERNIKVVQELYNQMIEPKAVVACGCCACTGGVFHDCYNVIGGVENAVPVDVYAPGCAIRPEAIIDAVVEAVGILEEKAALLKAGKDPTTPMKSHDAQNAVAVPVEEAIMAAAAHDTEVGDAQ</sequence>
<evidence type="ECO:0000256" key="3">
    <source>
        <dbReference type="ARBA" id="ARBA00022485"/>
    </source>
</evidence>
<evidence type="ECO:0000256" key="1">
    <source>
        <dbReference type="ARBA" id="ARBA00001966"/>
    </source>
</evidence>
<comment type="similarity">
    <text evidence="2">Belongs to the complex I 20 kDa subunit family.</text>
</comment>
<dbReference type="PANTHER" id="PTHR42989:SF1">
    <property type="entry name" value="FORMATE HYDROGENLYASE SUBUNIT 7-RELATED"/>
    <property type="match status" value="1"/>
</dbReference>
<keyword evidence="5" id="KW-0408">Iron</keyword>
<comment type="cofactor">
    <cofactor evidence="1">
        <name>[4Fe-4S] cluster</name>
        <dbReference type="ChEBI" id="CHEBI:49883"/>
    </cofactor>
</comment>
<dbReference type="PANTHER" id="PTHR42989">
    <property type="entry name" value="HYDROGENASE-4 COMPONENT I"/>
    <property type="match status" value="1"/>
</dbReference>
<dbReference type="EMBL" id="CP001682">
    <property type="protein sequence ID" value="ACU94430.1"/>
    <property type="molecule type" value="Genomic_DNA"/>
</dbReference>
<accession>C7MNE0</accession>
<evidence type="ECO:0000256" key="6">
    <source>
        <dbReference type="ARBA" id="ARBA00023014"/>
    </source>
</evidence>
<keyword evidence="9" id="KW-1185">Reference proteome</keyword>
<dbReference type="SUPFAM" id="SSF56770">
    <property type="entry name" value="HydA/Nqo6-like"/>
    <property type="match status" value="1"/>
</dbReference>
<reference evidence="8 9" key="1">
    <citation type="journal article" date="2009" name="Stand. Genomic Sci.">
        <title>Complete genome sequence of Cryptobacterium curtum type strain (12-3).</title>
        <authorList>
            <person name="Mavrommatis K."/>
            <person name="Pukall R."/>
            <person name="Rohde C."/>
            <person name="Chen F."/>
            <person name="Sims D."/>
            <person name="Brettin T."/>
            <person name="Kuske C."/>
            <person name="Detter J.C."/>
            <person name="Han C."/>
            <person name="Lapidus A."/>
            <person name="Copeland A."/>
            <person name="Glavina Del Rio T."/>
            <person name="Nolan M."/>
            <person name="Lucas S."/>
            <person name="Tice H."/>
            <person name="Cheng J.F."/>
            <person name="Bruce D."/>
            <person name="Goodwin L."/>
            <person name="Pitluck S."/>
            <person name="Ovchinnikova G."/>
            <person name="Pati A."/>
            <person name="Ivanova N."/>
            <person name="Chen A."/>
            <person name="Palaniappan K."/>
            <person name="Chain P."/>
            <person name="D'haeseleer P."/>
            <person name="Goker M."/>
            <person name="Bristow J."/>
            <person name="Eisen J.A."/>
            <person name="Markowitz V."/>
            <person name="Hugenholtz P."/>
            <person name="Rohde M."/>
            <person name="Klenk H.P."/>
            <person name="Kyrpides N.C."/>
        </authorList>
    </citation>
    <scope>NUCLEOTIDE SEQUENCE [LARGE SCALE GENOMIC DNA]</scope>
    <source>
        <strain evidence="9">ATCC 700683 / DSM 15641 / 12-3</strain>
    </source>
</reference>
<protein>
    <submittedName>
        <fullName evidence="8">Ech hydrogenase subunit C</fullName>
    </submittedName>
</protein>
<keyword evidence="3" id="KW-0004">4Fe-4S</keyword>
<dbReference type="Proteomes" id="UP000000954">
    <property type="component" value="Chromosome"/>
</dbReference>
<feature type="domain" description="NADH:ubiquinone oxidoreductase-like 20kDa subunit" evidence="7">
    <location>
        <begin position="18"/>
        <end position="128"/>
    </location>
</feature>
<keyword evidence="4" id="KW-0479">Metal-binding</keyword>
<dbReference type="eggNOG" id="COG3260">
    <property type="taxonomic scope" value="Bacteria"/>
</dbReference>
<evidence type="ECO:0000259" key="7">
    <source>
        <dbReference type="Pfam" id="PF01058"/>
    </source>
</evidence>
<dbReference type="HOGENOM" id="CLU_055737_7_3_11"/>
<dbReference type="GO" id="GO:0051539">
    <property type="term" value="F:4 iron, 4 sulfur cluster binding"/>
    <property type="evidence" value="ECO:0007669"/>
    <property type="project" value="UniProtKB-KW"/>
</dbReference>
<dbReference type="InterPro" id="IPR006137">
    <property type="entry name" value="NADH_UbQ_OxRdtase-like_20kDa"/>
</dbReference>
<dbReference type="AlphaFoldDB" id="C7MNE0"/>
<name>C7MNE0_CRYCD</name>
<dbReference type="InterPro" id="IPR052375">
    <property type="entry name" value="Complex_I_20kDa-like"/>
</dbReference>